<comment type="caution">
    <text evidence="8">The sequence shown here is derived from an EMBL/GenBank/DDBJ whole genome shotgun (WGS) entry which is preliminary data.</text>
</comment>
<dbReference type="InterPro" id="IPR033116">
    <property type="entry name" value="TRYPSIN_SER"/>
</dbReference>
<dbReference type="FunFam" id="2.40.10.10:FF:000136">
    <property type="entry name" value="Kallikrein related-peptidase 12"/>
    <property type="match status" value="1"/>
</dbReference>
<keyword evidence="3 5" id="KW-0720">Serine protease</keyword>
<dbReference type="SUPFAM" id="SSF50494">
    <property type="entry name" value="Trypsin-like serine proteases"/>
    <property type="match status" value="1"/>
</dbReference>
<sequence length="264" mass="28564">MEDPAGRETRTWRWPAMGPSILVLLCVIGLSHGASEKIYNGTECDPHSQPWQAGLFEGANLRCGGVLIDRRWVLTAAHCSGSRYWVRLGEHSLSHLDWTEQIRRSGFSVTHPSYEGAQRSHEHDLRLLRLGTPARLTRSVQPLALPTTCAAAGTECHISGWGTTNRPWSPFPDKLQCLNISIVSSAICRAVFPGRITDNMVCAGGNMGKDACQGDSGGPLVCGGVLQGLVSWGSVGPCGQEGIPGVYTNICKYVDWILGVIKNN</sequence>
<dbReference type="PROSITE" id="PS00134">
    <property type="entry name" value="TRYPSIN_HIS"/>
    <property type="match status" value="1"/>
</dbReference>
<evidence type="ECO:0000313" key="8">
    <source>
        <dbReference type="EMBL" id="KAK1329882.1"/>
    </source>
</evidence>
<accession>A0AA40LF53</accession>
<dbReference type="FunFam" id="2.40.10.10:FF:000095">
    <property type="entry name" value="Kallikrein related-peptidase 12"/>
    <property type="match status" value="1"/>
</dbReference>
<dbReference type="InterPro" id="IPR043504">
    <property type="entry name" value="Peptidase_S1_PA_chymotrypsin"/>
</dbReference>
<evidence type="ECO:0000256" key="4">
    <source>
        <dbReference type="ARBA" id="ARBA00023157"/>
    </source>
</evidence>
<organism evidence="8 9">
    <name type="scientific">Cnephaeus nilssonii</name>
    <name type="common">Northern bat</name>
    <name type="synonym">Eptesicus nilssonii</name>
    <dbReference type="NCBI Taxonomy" id="3371016"/>
    <lineage>
        <taxon>Eukaryota</taxon>
        <taxon>Metazoa</taxon>
        <taxon>Chordata</taxon>
        <taxon>Craniata</taxon>
        <taxon>Vertebrata</taxon>
        <taxon>Euteleostomi</taxon>
        <taxon>Mammalia</taxon>
        <taxon>Eutheria</taxon>
        <taxon>Laurasiatheria</taxon>
        <taxon>Chiroptera</taxon>
        <taxon>Yangochiroptera</taxon>
        <taxon>Vespertilionidae</taxon>
        <taxon>Cnephaeus</taxon>
    </lineage>
</organism>
<protein>
    <recommendedName>
        <fullName evidence="7">Peptidase S1 domain-containing protein</fullName>
    </recommendedName>
</protein>
<evidence type="ECO:0000256" key="5">
    <source>
        <dbReference type="RuleBase" id="RU363034"/>
    </source>
</evidence>
<dbReference type="PROSITE" id="PS00135">
    <property type="entry name" value="TRYPSIN_SER"/>
    <property type="match status" value="1"/>
</dbReference>
<feature type="signal peptide" evidence="6">
    <location>
        <begin position="1"/>
        <end position="33"/>
    </location>
</feature>
<dbReference type="SMART" id="SM00020">
    <property type="entry name" value="Tryp_SPc"/>
    <property type="match status" value="1"/>
</dbReference>
<keyword evidence="1 5" id="KW-0645">Protease</keyword>
<reference evidence="8" key="1">
    <citation type="submission" date="2023-06" db="EMBL/GenBank/DDBJ databases">
        <title>Reference genome for the Northern bat (Eptesicus nilssonii), a most northern bat species.</title>
        <authorList>
            <person name="Laine V.N."/>
            <person name="Pulliainen A.T."/>
            <person name="Lilley T.M."/>
        </authorList>
    </citation>
    <scope>NUCLEOTIDE SEQUENCE</scope>
    <source>
        <strain evidence="8">BLF_Eptnil</strain>
        <tissue evidence="8">Kidney</tissue>
    </source>
</reference>
<keyword evidence="9" id="KW-1185">Reference proteome</keyword>
<keyword evidence="2 5" id="KW-0378">Hydrolase</keyword>
<dbReference type="CDD" id="cd00190">
    <property type="entry name" value="Tryp_SPc"/>
    <property type="match status" value="1"/>
</dbReference>
<dbReference type="Proteomes" id="UP001177744">
    <property type="component" value="Unassembled WGS sequence"/>
</dbReference>
<dbReference type="InterPro" id="IPR001254">
    <property type="entry name" value="Trypsin_dom"/>
</dbReference>
<dbReference type="Gene3D" id="2.40.10.10">
    <property type="entry name" value="Trypsin-like serine proteases"/>
    <property type="match status" value="2"/>
</dbReference>
<dbReference type="PANTHER" id="PTHR24271:SF63">
    <property type="entry name" value="KALLIKREIN-12"/>
    <property type="match status" value="1"/>
</dbReference>
<dbReference type="Pfam" id="PF00089">
    <property type="entry name" value="Trypsin"/>
    <property type="match status" value="1"/>
</dbReference>
<keyword evidence="4" id="KW-1015">Disulfide bond</keyword>
<dbReference type="AlphaFoldDB" id="A0AA40LF53"/>
<dbReference type="GO" id="GO:0006508">
    <property type="term" value="P:proteolysis"/>
    <property type="evidence" value="ECO:0007669"/>
    <property type="project" value="UniProtKB-KW"/>
</dbReference>
<dbReference type="EMBL" id="JAULJE010000021">
    <property type="protein sequence ID" value="KAK1329882.1"/>
    <property type="molecule type" value="Genomic_DNA"/>
</dbReference>
<evidence type="ECO:0000256" key="2">
    <source>
        <dbReference type="ARBA" id="ARBA00022801"/>
    </source>
</evidence>
<dbReference type="PROSITE" id="PS50240">
    <property type="entry name" value="TRYPSIN_DOM"/>
    <property type="match status" value="1"/>
</dbReference>
<feature type="domain" description="Peptidase S1" evidence="7">
    <location>
        <begin position="38"/>
        <end position="262"/>
    </location>
</feature>
<keyword evidence="6" id="KW-0732">Signal</keyword>
<evidence type="ECO:0000313" key="9">
    <source>
        <dbReference type="Proteomes" id="UP001177744"/>
    </source>
</evidence>
<dbReference type="PANTHER" id="PTHR24271">
    <property type="entry name" value="KALLIKREIN-RELATED"/>
    <property type="match status" value="1"/>
</dbReference>
<dbReference type="InterPro" id="IPR018114">
    <property type="entry name" value="TRYPSIN_HIS"/>
</dbReference>
<proteinExistence type="predicted"/>
<dbReference type="InterPro" id="IPR001314">
    <property type="entry name" value="Peptidase_S1A"/>
</dbReference>
<evidence type="ECO:0000256" key="3">
    <source>
        <dbReference type="ARBA" id="ARBA00022825"/>
    </source>
</evidence>
<gene>
    <name evidence="8" type="ORF">QTO34_010065</name>
</gene>
<evidence type="ECO:0000256" key="6">
    <source>
        <dbReference type="SAM" id="SignalP"/>
    </source>
</evidence>
<evidence type="ECO:0000259" key="7">
    <source>
        <dbReference type="PROSITE" id="PS50240"/>
    </source>
</evidence>
<feature type="chain" id="PRO_5041379310" description="Peptidase S1 domain-containing protein" evidence="6">
    <location>
        <begin position="34"/>
        <end position="264"/>
    </location>
</feature>
<evidence type="ECO:0000256" key="1">
    <source>
        <dbReference type="ARBA" id="ARBA00022670"/>
    </source>
</evidence>
<name>A0AA40LF53_CNENI</name>
<dbReference type="PRINTS" id="PR00722">
    <property type="entry name" value="CHYMOTRYPSIN"/>
</dbReference>
<dbReference type="InterPro" id="IPR009003">
    <property type="entry name" value="Peptidase_S1_PA"/>
</dbReference>
<dbReference type="GO" id="GO:0030141">
    <property type="term" value="C:secretory granule"/>
    <property type="evidence" value="ECO:0007669"/>
    <property type="project" value="TreeGrafter"/>
</dbReference>
<dbReference type="GO" id="GO:0004252">
    <property type="term" value="F:serine-type endopeptidase activity"/>
    <property type="evidence" value="ECO:0007669"/>
    <property type="project" value="InterPro"/>
</dbReference>